<comment type="subcellular location">
    <subcellularLocation>
        <location evidence="1">Membrane</location>
        <topology evidence="1">Single-pass membrane protein</topology>
    </subcellularLocation>
</comment>
<evidence type="ECO:0000256" key="4">
    <source>
        <dbReference type="ARBA" id="ARBA00022968"/>
    </source>
</evidence>
<dbReference type="Pfam" id="PF14416">
    <property type="entry name" value="PMR5N"/>
    <property type="match status" value="1"/>
</dbReference>
<dbReference type="PANTHER" id="PTHR32285">
    <property type="entry name" value="PROTEIN TRICHOME BIREFRINGENCE-LIKE 9-RELATED"/>
    <property type="match status" value="1"/>
</dbReference>
<gene>
    <name evidence="12" type="ORF">SAY87_003002</name>
</gene>
<comment type="caution">
    <text evidence="12">The sequence shown here is derived from an EMBL/GenBank/DDBJ whole genome shotgun (WGS) entry which is preliminary data.</text>
</comment>
<feature type="compositionally biased region" description="Pro residues" evidence="7">
    <location>
        <begin position="455"/>
        <end position="476"/>
    </location>
</feature>
<dbReference type="InterPro" id="IPR025846">
    <property type="entry name" value="TBL_N"/>
</dbReference>
<dbReference type="GO" id="GO:0016020">
    <property type="term" value="C:membrane"/>
    <property type="evidence" value="ECO:0007669"/>
    <property type="project" value="UniProtKB-SubCell"/>
</dbReference>
<keyword evidence="3 8" id="KW-0812">Transmembrane</keyword>
<keyword evidence="5 8" id="KW-1133">Transmembrane helix</keyword>
<evidence type="ECO:0000259" key="10">
    <source>
        <dbReference type="Pfam" id="PF13839"/>
    </source>
</evidence>
<evidence type="ECO:0000256" key="6">
    <source>
        <dbReference type="ARBA" id="ARBA00023136"/>
    </source>
</evidence>
<feature type="transmembrane region" description="Helical" evidence="8">
    <location>
        <begin position="485"/>
        <end position="507"/>
    </location>
</feature>
<evidence type="ECO:0000256" key="8">
    <source>
        <dbReference type="SAM" id="Phobius"/>
    </source>
</evidence>
<evidence type="ECO:0000256" key="5">
    <source>
        <dbReference type="ARBA" id="ARBA00022989"/>
    </source>
</evidence>
<evidence type="ECO:0000256" key="9">
    <source>
        <dbReference type="SAM" id="SignalP"/>
    </source>
</evidence>
<dbReference type="EMBL" id="JAXIOK010000006">
    <property type="protein sequence ID" value="KAK4767861.1"/>
    <property type="molecule type" value="Genomic_DNA"/>
</dbReference>
<evidence type="ECO:0000313" key="12">
    <source>
        <dbReference type="EMBL" id="KAK4767861.1"/>
    </source>
</evidence>
<feature type="signal peptide" evidence="9">
    <location>
        <begin position="1"/>
        <end position="20"/>
    </location>
</feature>
<feature type="domain" description="Trichome birefringence-like C-terminal" evidence="10">
    <location>
        <begin position="76"/>
        <end position="343"/>
    </location>
</feature>
<keyword evidence="13" id="KW-1185">Reference proteome</keyword>
<evidence type="ECO:0000256" key="7">
    <source>
        <dbReference type="SAM" id="MobiDB-lite"/>
    </source>
</evidence>
<feature type="region of interest" description="Disordered" evidence="7">
    <location>
        <begin position="357"/>
        <end position="483"/>
    </location>
</feature>
<dbReference type="GO" id="GO:0005794">
    <property type="term" value="C:Golgi apparatus"/>
    <property type="evidence" value="ECO:0007669"/>
    <property type="project" value="TreeGrafter"/>
</dbReference>
<proteinExistence type="inferred from homology"/>
<dbReference type="InterPro" id="IPR029962">
    <property type="entry name" value="TBL"/>
</dbReference>
<evidence type="ECO:0008006" key="14">
    <source>
        <dbReference type="Google" id="ProtNLM"/>
    </source>
</evidence>
<reference evidence="12 13" key="1">
    <citation type="journal article" date="2023" name="Hortic Res">
        <title>Pangenome of water caltrop reveals structural variations and asymmetric subgenome divergence after allopolyploidization.</title>
        <authorList>
            <person name="Zhang X."/>
            <person name="Chen Y."/>
            <person name="Wang L."/>
            <person name="Yuan Y."/>
            <person name="Fang M."/>
            <person name="Shi L."/>
            <person name="Lu R."/>
            <person name="Comes H.P."/>
            <person name="Ma Y."/>
            <person name="Chen Y."/>
            <person name="Huang G."/>
            <person name="Zhou Y."/>
            <person name="Zheng Z."/>
            <person name="Qiu Y."/>
        </authorList>
    </citation>
    <scope>NUCLEOTIDE SEQUENCE [LARGE SCALE GENOMIC DNA]</scope>
    <source>
        <tissue evidence="12">Roots</tissue>
    </source>
</reference>
<dbReference type="Proteomes" id="UP001345219">
    <property type="component" value="Chromosome 3"/>
</dbReference>
<dbReference type="GO" id="GO:0016413">
    <property type="term" value="F:O-acetyltransferase activity"/>
    <property type="evidence" value="ECO:0007669"/>
    <property type="project" value="InterPro"/>
</dbReference>
<feature type="chain" id="PRO_5042885480" description="Trichome birefringence-like N-terminal domain-containing protein" evidence="9">
    <location>
        <begin position="21"/>
        <end position="511"/>
    </location>
</feature>
<accession>A0AAN7KIL5</accession>
<evidence type="ECO:0000313" key="13">
    <source>
        <dbReference type="Proteomes" id="UP001345219"/>
    </source>
</evidence>
<evidence type="ECO:0000259" key="11">
    <source>
        <dbReference type="Pfam" id="PF14416"/>
    </source>
</evidence>
<keyword evidence="4" id="KW-0735">Signal-anchor</keyword>
<dbReference type="PANTHER" id="PTHR32285:SF30">
    <property type="entry name" value="PROTEIN TRICHOME BIREFRINGENCE-LIKE 42"/>
    <property type="match status" value="1"/>
</dbReference>
<feature type="compositionally biased region" description="Pro residues" evidence="7">
    <location>
        <begin position="357"/>
        <end position="418"/>
    </location>
</feature>
<name>A0AAN7KIL5_9MYRT</name>
<organism evidence="12 13">
    <name type="scientific">Trapa incisa</name>
    <dbReference type="NCBI Taxonomy" id="236973"/>
    <lineage>
        <taxon>Eukaryota</taxon>
        <taxon>Viridiplantae</taxon>
        <taxon>Streptophyta</taxon>
        <taxon>Embryophyta</taxon>
        <taxon>Tracheophyta</taxon>
        <taxon>Spermatophyta</taxon>
        <taxon>Magnoliopsida</taxon>
        <taxon>eudicotyledons</taxon>
        <taxon>Gunneridae</taxon>
        <taxon>Pentapetalae</taxon>
        <taxon>rosids</taxon>
        <taxon>malvids</taxon>
        <taxon>Myrtales</taxon>
        <taxon>Lythraceae</taxon>
        <taxon>Trapa</taxon>
    </lineage>
</organism>
<comment type="similarity">
    <text evidence="2">Belongs to the PC-esterase family. TBL subfamily.</text>
</comment>
<dbReference type="InterPro" id="IPR026057">
    <property type="entry name" value="TBL_C"/>
</dbReference>
<sequence>MYRIPVFLLVSVSLLFGSKGDLDCDLFKGSWVKDDSISIYNSTVCPFISKGFDCVKNGRPDQDYLKYRWQPDGCNIPSFNGRDFLERHKQKKMMFVGDSMSANMWQSLTCMIHSSFPEAKFSVIANSDNGLSTVTFPDYGVAISQHTDSFLVDLIKQKEGRVLKLDSITSGGELWKGVDFLIFNTYHSWFDTSVKSWDYFQVGDRLYEDMDRLEALKIGLTTWSKWIDSNLDPRDSTLFFMGISPDHAHAQDWNGTGSSGCVGQSEPVLGSIYPSWQMPGDSIMLSVFSEMMNPPNFLDIKLLSQLRKDGHPSIYTGQGSGFVDCSQWCLAGIPDTWNQLFYTSLLIMEGVNPGIRAPPPNVPPPHQSPILPPTPPAAAPPTPPAAVPPVPAALPPPSIPPPTPPVSPTPAVVPPPSGGSPGVPNLAPGPGQRGGSNETTPVEAPAPGQTSDEPTPSPPTPSLGPSPWAGPAPVPSTPSDQSESWMLRPLSLGLGHVILLVISTLLLDRQY</sequence>
<evidence type="ECO:0000256" key="2">
    <source>
        <dbReference type="ARBA" id="ARBA00007727"/>
    </source>
</evidence>
<dbReference type="Pfam" id="PF13839">
    <property type="entry name" value="PC-Esterase"/>
    <property type="match status" value="1"/>
</dbReference>
<evidence type="ECO:0000256" key="1">
    <source>
        <dbReference type="ARBA" id="ARBA00004167"/>
    </source>
</evidence>
<dbReference type="AlphaFoldDB" id="A0AAN7KIL5"/>
<protein>
    <recommendedName>
        <fullName evidence="14">Trichome birefringence-like N-terminal domain-containing protein</fullName>
    </recommendedName>
</protein>
<keyword evidence="6 8" id="KW-0472">Membrane</keyword>
<evidence type="ECO:0000256" key="3">
    <source>
        <dbReference type="ARBA" id="ARBA00022692"/>
    </source>
</evidence>
<keyword evidence="9" id="KW-0732">Signal</keyword>
<feature type="domain" description="Trichome birefringence-like N-terminal" evidence="11">
    <location>
        <begin position="23"/>
        <end position="75"/>
    </location>
</feature>